<protein>
    <recommendedName>
        <fullName evidence="3">beta-lactamase</fullName>
        <ecNumber evidence="3">3.5.2.6</ecNumber>
    </recommendedName>
</protein>
<dbReference type="AlphaFoldDB" id="A0A1I5WC18"/>
<organism evidence="5 6">
    <name type="scientific">Parafilimonas terrae</name>
    <dbReference type="NCBI Taxonomy" id="1465490"/>
    <lineage>
        <taxon>Bacteria</taxon>
        <taxon>Pseudomonadati</taxon>
        <taxon>Bacteroidota</taxon>
        <taxon>Chitinophagia</taxon>
        <taxon>Chitinophagales</taxon>
        <taxon>Chitinophagaceae</taxon>
        <taxon>Parafilimonas</taxon>
    </lineage>
</organism>
<dbReference type="InterPro" id="IPR012338">
    <property type="entry name" value="Beta-lactam/transpept-like"/>
</dbReference>
<dbReference type="STRING" id="1465490.SAMN05444277_10684"/>
<evidence type="ECO:0000256" key="1">
    <source>
        <dbReference type="ARBA" id="ARBA00001526"/>
    </source>
</evidence>
<keyword evidence="6" id="KW-1185">Reference proteome</keyword>
<dbReference type="OrthoDB" id="9772863at2"/>
<dbReference type="Gene3D" id="3.40.710.10">
    <property type="entry name" value="DD-peptidase/beta-lactamase superfamily"/>
    <property type="match status" value="1"/>
</dbReference>
<evidence type="ECO:0000256" key="2">
    <source>
        <dbReference type="ARBA" id="ARBA00009009"/>
    </source>
</evidence>
<dbReference type="InterPro" id="IPR045155">
    <property type="entry name" value="Beta-lactam_cat"/>
</dbReference>
<dbReference type="Proteomes" id="UP000199031">
    <property type="component" value="Unassembled WGS sequence"/>
</dbReference>
<dbReference type="EC" id="3.5.2.6" evidence="3"/>
<gene>
    <name evidence="5" type="ORF">SAMN05444277_10684</name>
</gene>
<dbReference type="SUPFAM" id="SSF56601">
    <property type="entry name" value="beta-lactamase/transpeptidase-like"/>
    <property type="match status" value="1"/>
</dbReference>
<dbReference type="InterPro" id="IPR000871">
    <property type="entry name" value="Beta-lactam_class-A"/>
</dbReference>
<sequence>MTHKYSTAQLKDKIAAQIEKHKGRYAVAFKNLSNGEEILINEHENFHAASTMKTPVMIEVFKQVQAGNFSMNDSITLKNEFKSIVDESSFSLSVDDDSEFDLYKHIGENRSVYQLMYNMIIMSSNFATNLIIDLVGAENANETMREMGAKDIQVLRGVEDDKAYEKGMNNTTTAYDLMLIFSKIANGEIVSKPACDSMIDILSNQHFNSVIPAKLPKDVKVAHKTGSIISVQHDSGIVFLPDGKKYVLVLLSKDWTDEKDAIGLMADISKTIYDHVENK</sequence>
<dbReference type="GO" id="GO:0046677">
    <property type="term" value="P:response to antibiotic"/>
    <property type="evidence" value="ECO:0007669"/>
    <property type="project" value="InterPro"/>
</dbReference>
<reference evidence="5 6" key="1">
    <citation type="submission" date="2016-10" db="EMBL/GenBank/DDBJ databases">
        <authorList>
            <person name="de Groot N.N."/>
        </authorList>
    </citation>
    <scope>NUCLEOTIDE SEQUENCE [LARGE SCALE GENOMIC DNA]</scope>
    <source>
        <strain evidence="5 6">DSM 28286</strain>
    </source>
</reference>
<evidence type="ECO:0000313" key="6">
    <source>
        <dbReference type="Proteomes" id="UP000199031"/>
    </source>
</evidence>
<dbReference type="PANTHER" id="PTHR35333:SF3">
    <property type="entry name" value="BETA-LACTAMASE-TYPE TRANSPEPTIDASE FOLD CONTAINING PROTEIN"/>
    <property type="match status" value="1"/>
</dbReference>
<dbReference type="PANTHER" id="PTHR35333">
    <property type="entry name" value="BETA-LACTAMASE"/>
    <property type="match status" value="1"/>
</dbReference>
<name>A0A1I5WC18_9BACT</name>
<dbReference type="Pfam" id="PF13354">
    <property type="entry name" value="Beta-lactamase2"/>
    <property type="match status" value="1"/>
</dbReference>
<evidence type="ECO:0000259" key="4">
    <source>
        <dbReference type="Pfam" id="PF13354"/>
    </source>
</evidence>
<comment type="catalytic activity">
    <reaction evidence="1">
        <text>a beta-lactam + H2O = a substituted beta-amino acid</text>
        <dbReference type="Rhea" id="RHEA:20401"/>
        <dbReference type="ChEBI" id="CHEBI:15377"/>
        <dbReference type="ChEBI" id="CHEBI:35627"/>
        <dbReference type="ChEBI" id="CHEBI:140347"/>
        <dbReference type="EC" id="3.5.2.6"/>
    </reaction>
</comment>
<accession>A0A1I5WC18</accession>
<dbReference type="EMBL" id="FOXQ01000006">
    <property type="protein sequence ID" value="SFQ17225.1"/>
    <property type="molecule type" value="Genomic_DNA"/>
</dbReference>
<evidence type="ECO:0000313" key="5">
    <source>
        <dbReference type="EMBL" id="SFQ17225.1"/>
    </source>
</evidence>
<feature type="domain" description="Beta-lactamase class A catalytic" evidence="4">
    <location>
        <begin position="27"/>
        <end position="251"/>
    </location>
</feature>
<proteinExistence type="inferred from homology"/>
<dbReference type="GO" id="GO:0030655">
    <property type="term" value="P:beta-lactam antibiotic catabolic process"/>
    <property type="evidence" value="ECO:0007669"/>
    <property type="project" value="InterPro"/>
</dbReference>
<comment type="similarity">
    <text evidence="2">Belongs to the class-A beta-lactamase family.</text>
</comment>
<dbReference type="GO" id="GO:0008800">
    <property type="term" value="F:beta-lactamase activity"/>
    <property type="evidence" value="ECO:0007669"/>
    <property type="project" value="UniProtKB-EC"/>
</dbReference>
<evidence type="ECO:0000256" key="3">
    <source>
        <dbReference type="ARBA" id="ARBA00012865"/>
    </source>
</evidence>